<dbReference type="PANTHER" id="PTHR10909:SF250">
    <property type="entry name" value="PEROXISOMAL ACYL-COENZYME A OXIDASE 1"/>
    <property type="match status" value="1"/>
</dbReference>
<evidence type="ECO:0000256" key="1">
    <source>
        <dbReference type="SAM" id="MobiDB-lite"/>
    </source>
</evidence>
<dbReference type="VEuPathDB" id="TriTrypDB:BSAL_68235"/>
<dbReference type="InterPro" id="IPR012258">
    <property type="entry name" value="Acyl-CoA_oxidase"/>
</dbReference>
<sequence>MRSVTNIVTHSSSLLQRRIVTRLLALDVARRCASSTATTAGKKGPSVFESITSPEMPDYQIEKAFDDPFMKLLFEGHDVDYKQSVREALLQVSPKRETNFTSRTGPETTLDAHLNIIRQLRAVSARGAVSFAEVRSTPRHFPSFYEVAATCDPALAISAADHFTFAGLVATHGRSEIQAQILDGVDQFRTIGTVAYRELAAGDEAPFNTEARWDTADECFYLRGAAKFAVVNAASAHWACVVATVTSGKNLHRGTHVFFVRLRSDDGQLLPGVKVRYFSHQKNHMLDACGAGVIHFDNLKLTAANLPKTLTISRLGEVTPASGFATDVPPLQVLQQRRRIATAGLYTGMLKVHQCMLNEFTISKRILGHTGKRNFPMYGVQHIQTPLVCSFTKALVHFMGWLTLVPAVTDPSKPMGPEDETKLAGIVHCLQESLQESNRFADLVLGLHSTLSSSTTTAATTMMALRAEGYDSSSLIREVAYRSVVFDQGTTHWGWKVSSIFSRRFPLIDRFIKNPMYTPRHSDLNRHLMFFAHKHHDTKRRLQKFRDIERRKGGPEHQWFDWNAFRHRQVKHCGDAFMEVFLLDATTKVLEKSYDPRGRKLIRDMGWIYAVCRLNDNLDFHLQERMLPLGKAQVTQAHLDNIVTVMAPQTMNLVTTFLIPECWRAPAGKEAYWTIPGTVTGVERSEAVTVAAEPSKENSDRKEDHQDLQESPQEFDLLHGMDKKK</sequence>
<evidence type="ECO:0000313" key="3">
    <source>
        <dbReference type="Proteomes" id="UP000051952"/>
    </source>
</evidence>
<accession>A0A0S4IUE9</accession>
<feature type="compositionally biased region" description="Basic and acidic residues" evidence="1">
    <location>
        <begin position="694"/>
        <end position="708"/>
    </location>
</feature>
<dbReference type="GO" id="GO:0055088">
    <property type="term" value="P:lipid homeostasis"/>
    <property type="evidence" value="ECO:0007669"/>
    <property type="project" value="TreeGrafter"/>
</dbReference>
<dbReference type="OrthoDB" id="276034at2759"/>
<proteinExistence type="predicted"/>
<organism evidence="2 3">
    <name type="scientific">Bodo saltans</name>
    <name type="common">Flagellated protozoan</name>
    <dbReference type="NCBI Taxonomy" id="75058"/>
    <lineage>
        <taxon>Eukaryota</taxon>
        <taxon>Discoba</taxon>
        <taxon>Euglenozoa</taxon>
        <taxon>Kinetoplastea</taxon>
        <taxon>Metakinetoplastina</taxon>
        <taxon>Eubodonida</taxon>
        <taxon>Bodonidae</taxon>
        <taxon>Bodo</taxon>
    </lineage>
</organism>
<dbReference type="InterPro" id="IPR046373">
    <property type="entry name" value="Acyl-CoA_Oxase/DH_mid-dom_sf"/>
</dbReference>
<dbReference type="PANTHER" id="PTHR10909">
    <property type="entry name" value="ELECTRON TRANSPORT OXIDOREDUCTASE"/>
    <property type="match status" value="1"/>
</dbReference>
<keyword evidence="3" id="KW-1185">Reference proteome</keyword>
<dbReference type="GO" id="GO:0071949">
    <property type="term" value="F:FAD binding"/>
    <property type="evidence" value="ECO:0007669"/>
    <property type="project" value="InterPro"/>
</dbReference>
<dbReference type="GO" id="GO:0005504">
    <property type="term" value="F:fatty acid binding"/>
    <property type="evidence" value="ECO:0007669"/>
    <property type="project" value="TreeGrafter"/>
</dbReference>
<dbReference type="Proteomes" id="UP000051952">
    <property type="component" value="Unassembled WGS sequence"/>
</dbReference>
<dbReference type="InterPro" id="IPR036250">
    <property type="entry name" value="AcylCo_DH-like_C"/>
</dbReference>
<dbReference type="SUPFAM" id="SSF56645">
    <property type="entry name" value="Acyl-CoA dehydrogenase NM domain-like"/>
    <property type="match status" value="1"/>
</dbReference>
<feature type="compositionally biased region" description="Basic and acidic residues" evidence="1">
    <location>
        <begin position="716"/>
        <end position="725"/>
    </location>
</feature>
<gene>
    <name evidence="2" type="ORF">BSAL_68235</name>
</gene>
<dbReference type="Gene3D" id="2.40.110.10">
    <property type="entry name" value="Butyryl-CoA Dehydrogenase, subunit A, domain 2"/>
    <property type="match status" value="1"/>
</dbReference>
<dbReference type="EMBL" id="CYKH01000466">
    <property type="protein sequence ID" value="CUF97112.1"/>
    <property type="molecule type" value="Genomic_DNA"/>
</dbReference>
<evidence type="ECO:0000313" key="2">
    <source>
        <dbReference type="EMBL" id="CUF97112.1"/>
    </source>
</evidence>
<dbReference type="GO" id="GO:0003997">
    <property type="term" value="F:acyl-CoA oxidase activity"/>
    <property type="evidence" value="ECO:0007669"/>
    <property type="project" value="InterPro"/>
</dbReference>
<dbReference type="GO" id="GO:0005777">
    <property type="term" value="C:peroxisome"/>
    <property type="evidence" value="ECO:0007669"/>
    <property type="project" value="InterPro"/>
</dbReference>
<dbReference type="AlphaFoldDB" id="A0A0S4IUE9"/>
<reference evidence="3" key="1">
    <citation type="submission" date="2015-09" db="EMBL/GenBank/DDBJ databases">
        <authorList>
            <consortium name="Pathogen Informatics"/>
        </authorList>
    </citation>
    <scope>NUCLEOTIDE SEQUENCE [LARGE SCALE GENOMIC DNA]</scope>
    <source>
        <strain evidence="3">Lake Konstanz</strain>
    </source>
</reference>
<name>A0A0S4IUE9_BODSA</name>
<dbReference type="InterPro" id="IPR009100">
    <property type="entry name" value="AcylCoA_DH/oxidase_NM_dom_sf"/>
</dbReference>
<protein>
    <submittedName>
        <fullName evidence="2">Acyl CoA-oxidase, putative</fullName>
    </submittedName>
</protein>
<dbReference type="GO" id="GO:0033540">
    <property type="term" value="P:fatty acid beta-oxidation using acyl-CoA oxidase"/>
    <property type="evidence" value="ECO:0007669"/>
    <property type="project" value="TreeGrafter"/>
</dbReference>
<dbReference type="SUPFAM" id="SSF47203">
    <property type="entry name" value="Acyl-CoA dehydrogenase C-terminal domain-like"/>
    <property type="match status" value="1"/>
</dbReference>
<feature type="region of interest" description="Disordered" evidence="1">
    <location>
        <begin position="687"/>
        <end position="725"/>
    </location>
</feature>